<accession>A0A4E0RTV1</accession>
<feature type="domain" description="RiboL-PSP-HEPN" evidence="1">
    <location>
        <begin position="20"/>
        <end position="94"/>
    </location>
</feature>
<protein>
    <recommendedName>
        <fullName evidence="1">RiboL-PSP-HEPN domain-containing protein</fullName>
    </recommendedName>
</protein>
<evidence type="ECO:0000313" key="2">
    <source>
        <dbReference type="EMBL" id="TGO03494.1"/>
    </source>
</evidence>
<proteinExistence type="predicted"/>
<dbReference type="Pfam" id="PF18735">
    <property type="entry name" value="HEPN_RiboL-PSP"/>
    <property type="match status" value="1"/>
</dbReference>
<organism evidence="2 3">
    <name type="scientific">Candidatus Thiomargarita nelsonii</name>
    <dbReference type="NCBI Taxonomy" id="1003181"/>
    <lineage>
        <taxon>Bacteria</taxon>
        <taxon>Pseudomonadati</taxon>
        <taxon>Pseudomonadota</taxon>
        <taxon>Gammaproteobacteria</taxon>
        <taxon>Thiotrichales</taxon>
        <taxon>Thiotrichaceae</taxon>
        <taxon>Thiomargarita</taxon>
    </lineage>
</organism>
<evidence type="ECO:0000259" key="1">
    <source>
        <dbReference type="Pfam" id="PF18735"/>
    </source>
</evidence>
<name>A0A4E0RTV1_9GAMM</name>
<evidence type="ECO:0000313" key="3">
    <source>
        <dbReference type="Proteomes" id="UP000030428"/>
    </source>
</evidence>
<dbReference type="AlphaFoldDB" id="A0A4E0RTV1"/>
<reference evidence="2 3" key="1">
    <citation type="journal article" date="2016" name="Front. Microbiol.">
        <title>Single-Cell (Meta-)Genomics of a Dimorphic Candidatus Thiomargarita nelsonii Reveals Genomic Plasticity.</title>
        <authorList>
            <person name="Flood B.E."/>
            <person name="Fliss P."/>
            <person name="Jones D.S."/>
            <person name="Dick G.J."/>
            <person name="Jain S."/>
            <person name="Kaster A.K."/>
            <person name="Winkel M."/>
            <person name="Mussmann M."/>
            <person name="Bailey J."/>
        </authorList>
    </citation>
    <scope>NUCLEOTIDE SEQUENCE [LARGE SCALE GENOMIC DNA]</scope>
    <source>
        <strain evidence="2">Hydrate Ridge</strain>
    </source>
</reference>
<dbReference type="EMBL" id="JSZA02000015">
    <property type="protein sequence ID" value="TGO03494.1"/>
    <property type="molecule type" value="Genomic_DNA"/>
</dbReference>
<gene>
    <name evidence="2" type="ORF">PN36_05455</name>
</gene>
<sequence length="135" mass="15475">MLAHSSNIKTFPEHGTTAEILPQESNLNINTLFFQTIGLKGLSDSWQWQGMSNEEAIKCINTLLDLRGDYVHKNRSLISETDIEYFQKFIEALAGISANKARDYIYDKVGHYPWLYNKISPNALNFDSKRCTERA</sequence>
<dbReference type="InterPro" id="IPR041519">
    <property type="entry name" value="HEPN_RiboL-PSP"/>
</dbReference>
<keyword evidence="3" id="KW-1185">Reference proteome</keyword>
<comment type="caution">
    <text evidence="2">The sequence shown here is derived from an EMBL/GenBank/DDBJ whole genome shotgun (WGS) entry which is preliminary data.</text>
</comment>
<dbReference type="Proteomes" id="UP000030428">
    <property type="component" value="Unassembled WGS sequence"/>
</dbReference>